<feature type="region of interest" description="Disordered" evidence="23">
    <location>
        <begin position="1348"/>
        <end position="1381"/>
    </location>
</feature>
<evidence type="ECO:0000256" key="7">
    <source>
        <dbReference type="ARBA" id="ARBA00022606"/>
    </source>
</evidence>
<dbReference type="SMART" id="SM00219">
    <property type="entry name" value="TyrKc"/>
    <property type="match status" value="1"/>
</dbReference>
<dbReference type="Gene3D" id="1.20.5.190">
    <property type="match status" value="1"/>
</dbReference>
<dbReference type="SUPFAM" id="SSF52540">
    <property type="entry name" value="P-loop containing nucleoside triphosphate hydrolases"/>
    <property type="match status" value="1"/>
</dbReference>
<reference evidence="26 27" key="1">
    <citation type="journal article" date="2017" name="Gigascience">
        <title>Genome sequence of the small brown planthopper, Laodelphax striatellus.</title>
        <authorList>
            <person name="Zhu J."/>
            <person name="Jiang F."/>
            <person name="Wang X."/>
            <person name="Yang P."/>
            <person name="Bao Y."/>
            <person name="Zhao W."/>
            <person name="Wang W."/>
            <person name="Lu H."/>
            <person name="Wang Q."/>
            <person name="Cui N."/>
            <person name="Li J."/>
            <person name="Chen X."/>
            <person name="Luo L."/>
            <person name="Yu J."/>
            <person name="Kang L."/>
            <person name="Cui F."/>
        </authorList>
    </citation>
    <scope>NUCLEOTIDE SEQUENCE [LARGE SCALE GENOMIC DNA]</scope>
    <source>
        <strain evidence="26">Lst14</strain>
    </source>
</reference>
<feature type="binding site" evidence="21">
    <location>
        <begin position="331"/>
        <end position="338"/>
    </location>
    <ligand>
        <name>ATP</name>
        <dbReference type="ChEBI" id="CHEBI:30616"/>
    </ligand>
</feature>
<feature type="compositionally biased region" description="Basic and acidic residues" evidence="23">
    <location>
        <begin position="997"/>
        <end position="1014"/>
    </location>
</feature>
<dbReference type="GO" id="GO:0042995">
    <property type="term" value="C:cell projection"/>
    <property type="evidence" value="ECO:0007669"/>
    <property type="project" value="UniProtKB-SubCell"/>
</dbReference>
<evidence type="ECO:0000256" key="13">
    <source>
        <dbReference type="ARBA" id="ARBA00023123"/>
    </source>
</evidence>
<evidence type="ECO:0000256" key="12">
    <source>
        <dbReference type="ARBA" id="ARBA00022840"/>
    </source>
</evidence>
<keyword evidence="7" id="KW-0716">Sensory transduction</keyword>
<dbReference type="SMR" id="A0A482WTT3"/>
<dbReference type="GO" id="GO:0000146">
    <property type="term" value="F:microfilament motor activity"/>
    <property type="evidence" value="ECO:0007669"/>
    <property type="project" value="TreeGrafter"/>
</dbReference>
<dbReference type="Proteomes" id="UP000291343">
    <property type="component" value="Unassembled WGS sequence"/>
</dbReference>
<keyword evidence="16" id="KW-0206">Cytoskeleton</keyword>
<comment type="catalytic activity">
    <reaction evidence="20">
        <text>L-seryl-[protein] + ATP = O-phospho-L-seryl-[protein] + ADP + H(+)</text>
        <dbReference type="Rhea" id="RHEA:17989"/>
        <dbReference type="Rhea" id="RHEA-COMP:9863"/>
        <dbReference type="Rhea" id="RHEA-COMP:11604"/>
        <dbReference type="ChEBI" id="CHEBI:15378"/>
        <dbReference type="ChEBI" id="CHEBI:29999"/>
        <dbReference type="ChEBI" id="CHEBI:30616"/>
        <dbReference type="ChEBI" id="CHEBI:83421"/>
        <dbReference type="ChEBI" id="CHEBI:456216"/>
        <dbReference type="EC" id="2.7.11.1"/>
    </reaction>
</comment>
<dbReference type="GO" id="GO:0007601">
    <property type="term" value="P:visual perception"/>
    <property type="evidence" value="ECO:0007669"/>
    <property type="project" value="UniProtKB-KW"/>
</dbReference>
<comment type="caution">
    <text evidence="21">Lacks conserved residue(s) required for the propagation of feature annotation.</text>
</comment>
<comment type="catalytic activity">
    <reaction evidence="19">
        <text>L-threonyl-[protein] + ATP = O-phospho-L-threonyl-[protein] + ADP + H(+)</text>
        <dbReference type="Rhea" id="RHEA:46608"/>
        <dbReference type="Rhea" id="RHEA-COMP:11060"/>
        <dbReference type="Rhea" id="RHEA-COMP:11605"/>
        <dbReference type="ChEBI" id="CHEBI:15378"/>
        <dbReference type="ChEBI" id="CHEBI:30013"/>
        <dbReference type="ChEBI" id="CHEBI:30616"/>
        <dbReference type="ChEBI" id="CHEBI:61977"/>
        <dbReference type="ChEBI" id="CHEBI:456216"/>
        <dbReference type="EC" id="2.7.11.1"/>
    </reaction>
</comment>
<gene>
    <name evidence="26" type="ORF">LSTR_LSTR010850</name>
</gene>
<keyword evidence="14 21" id="KW-0505">Motor protein</keyword>
<dbReference type="OrthoDB" id="6108017at2759"/>
<dbReference type="SUPFAM" id="SSF56112">
    <property type="entry name" value="Protein kinase-like (PK-like)"/>
    <property type="match status" value="1"/>
</dbReference>
<evidence type="ECO:0000256" key="17">
    <source>
        <dbReference type="ARBA" id="ARBA00023273"/>
    </source>
</evidence>
<evidence type="ECO:0000256" key="6">
    <source>
        <dbReference type="ARBA" id="ARBA00022527"/>
    </source>
</evidence>
<evidence type="ECO:0000256" key="18">
    <source>
        <dbReference type="ARBA" id="ARBA00023305"/>
    </source>
</evidence>
<dbReference type="Gene3D" id="6.20.240.20">
    <property type="match status" value="1"/>
</dbReference>
<feature type="binding site" evidence="22">
    <location>
        <position position="46"/>
    </location>
    <ligand>
        <name>ATP</name>
        <dbReference type="ChEBI" id="CHEBI:30616"/>
    </ligand>
</feature>
<dbReference type="SMART" id="SM00242">
    <property type="entry name" value="MYSc"/>
    <property type="match status" value="1"/>
</dbReference>
<dbReference type="PROSITE" id="PS50096">
    <property type="entry name" value="IQ"/>
    <property type="match status" value="2"/>
</dbReference>
<dbReference type="InterPro" id="IPR052409">
    <property type="entry name" value="Myosin-III_kinase_activity"/>
</dbReference>
<dbReference type="InterPro" id="IPR027417">
    <property type="entry name" value="P-loop_NTPase"/>
</dbReference>
<keyword evidence="15 21" id="KW-0009">Actin-binding</keyword>
<dbReference type="GO" id="GO:0005524">
    <property type="term" value="F:ATP binding"/>
    <property type="evidence" value="ECO:0007669"/>
    <property type="project" value="UniProtKB-UniRule"/>
</dbReference>
<dbReference type="InterPro" id="IPR000719">
    <property type="entry name" value="Prot_kinase_dom"/>
</dbReference>
<feature type="compositionally biased region" description="Polar residues" evidence="23">
    <location>
        <begin position="1417"/>
        <end position="1432"/>
    </location>
</feature>
<dbReference type="Gene3D" id="3.40.850.10">
    <property type="entry name" value="Kinesin motor domain"/>
    <property type="match status" value="1"/>
</dbReference>
<feature type="compositionally biased region" description="Polar residues" evidence="23">
    <location>
        <begin position="1241"/>
        <end position="1252"/>
    </location>
</feature>
<feature type="compositionally biased region" description="Basic and acidic residues" evidence="23">
    <location>
        <begin position="1407"/>
        <end position="1416"/>
    </location>
</feature>
<dbReference type="InterPro" id="IPR008266">
    <property type="entry name" value="Tyr_kinase_AS"/>
</dbReference>
<evidence type="ECO:0000313" key="27">
    <source>
        <dbReference type="Proteomes" id="UP000291343"/>
    </source>
</evidence>
<dbReference type="GO" id="GO:0005737">
    <property type="term" value="C:cytoplasm"/>
    <property type="evidence" value="ECO:0007669"/>
    <property type="project" value="UniProtKB-ARBA"/>
</dbReference>
<evidence type="ECO:0000256" key="14">
    <source>
        <dbReference type="ARBA" id="ARBA00023175"/>
    </source>
</evidence>
<evidence type="ECO:0000313" key="26">
    <source>
        <dbReference type="EMBL" id="RZF36430.1"/>
    </source>
</evidence>
<evidence type="ECO:0000256" key="4">
    <source>
        <dbReference type="ARBA" id="ARBA00012513"/>
    </source>
</evidence>
<dbReference type="Pfam" id="PF00063">
    <property type="entry name" value="Myosin_head"/>
    <property type="match status" value="1"/>
</dbReference>
<evidence type="ECO:0000256" key="11">
    <source>
        <dbReference type="ARBA" id="ARBA00022777"/>
    </source>
</evidence>
<dbReference type="Pfam" id="PF00069">
    <property type="entry name" value="Pkinase"/>
    <property type="match status" value="1"/>
</dbReference>
<organism evidence="26 27">
    <name type="scientific">Laodelphax striatellus</name>
    <name type="common">Small brown planthopper</name>
    <name type="synonym">Delphax striatella</name>
    <dbReference type="NCBI Taxonomy" id="195883"/>
    <lineage>
        <taxon>Eukaryota</taxon>
        <taxon>Metazoa</taxon>
        <taxon>Ecdysozoa</taxon>
        <taxon>Arthropoda</taxon>
        <taxon>Hexapoda</taxon>
        <taxon>Insecta</taxon>
        <taxon>Pterygota</taxon>
        <taxon>Neoptera</taxon>
        <taxon>Paraneoptera</taxon>
        <taxon>Hemiptera</taxon>
        <taxon>Auchenorrhyncha</taxon>
        <taxon>Fulgoroidea</taxon>
        <taxon>Delphacidae</taxon>
        <taxon>Criomorphinae</taxon>
        <taxon>Laodelphax</taxon>
    </lineage>
</organism>
<dbReference type="PROSITE" id="PS00107">
    <property type="entry name" value="PROTEIN_KINASE_ATP"/>
    <property type="match status" value="1"/>
</dbReference>
<dbReference type="InParanoid" id="A0A482WTT3"/>
<keyword evidence="9" id="KW-0677">Repeat</keyword>
<dbReference type="GO" id="GO:0004713">
    <property type="term" value="F:protein tyrosine kinase activity"/>
    <property type="evidence" value="ECO:0007669"/>
    <property type="project" value="InterPro"/>
</dbReference>
<evidence type="ECO:0000256" key="19">
    <source>
        <dbReference type="ARBA" id="ARBA00047899"/>
    </source>
</evidence>
<feature type="region of interest" description="Disordered" evidence="23">
    <location>
        <begin position="1217"/>
        <end position="1252"/>
    </location>
</feature>
<dbReference type="PANTHER" id="PTHR46256:SF2">
    <property type="entry name" value="NEITHER INACTIVATION NOR AFTERPOTENTIAL PROTEIN C"/>
    <property type="match status" value="1"/>
</dbReference>
<feature type="region of interest" description="Disordered" evidence="23">
    <location>
        <begin position="992"/>
        <end position="1017"/>
    </location>
</feature>
<comment type="subcellular location">
    <subcellularLocation>
        <location evidence="2">Cell projection</location>
    </subcellularLocation>
    <subcellularLocation>
        <location evidence="1">Cytoplasm</location>
        <location evidence="1">Cytoskeleton</location>
    </subcellularLocation>
</comment>
<evidence type="ECO:0000256" key="2">
    <source>
        <dbReference type="ARBA" id="ARBA00004316"/>
    </source>
</evidence>
<dbReference type="GO" id="GO:0016459">
    <property type="term" value="C:myosin complex"/>
    <property type="evidence" value="ECO:0007669"/>
    <property type="project" value="UniProtKB-KW"/>
</dbReference>
<evidence type="ECO:0000256" key="9">
    <source>
        <dbReference type="ARBA" id="ARBA00022737"/>
    </source>
</evidence>
<dbReference type="Gene3D" id="1.20.120.720">
    <property type="entry name" value="Myosin VI head, motor domain, U50 subdomain"/>
    <property type="match status" value="1"/>
</dbReference>
<dbReference type="PROSITE" id="PS51456">
    <property type="entry name" value="MYOSIN_MOTOR"/>
    <property type="match status" value="1"/>
</dbReference>
<dbReference type="InterPro" id="IPR036961">
    <property type="entry name" value="Kinesin_motor_dom_sf"/>
</dbReference>
<accession>A0A482WTT3</accession>
<dbReference type="PROSITE" id="PS50011">
    <property type="entry name" value="PROTEIN_KINASE_DOM"/>
    <property type="match status" value="1"/>
</dbReference>
<evidence type="ECO:0000259" key="25">
    <source>
        <dbReference type="PROSITE" id="PS51456"/>
    </source>
</evidence>
<keyword evidence="5" id="KW-0963">Cytoplasm</keyword>
<evidence type="ECO:0000256" key="15">
    <source>
        <dbReference type="ARBA" id="ARBA00023203"/>
    </source>
</evidence>
<evidence type="ECO:0000256" key="20">
    <source>
        <dbReference type="ARBA" id="ARBA00048679"/>
    </source>
</evidence>
<dbReference type="PRINTS" id="PR00193">
    <property type="entry name" value="MYOSINHEAVY"/>
</dbReference>
<keyword evidence="18" id="KW-0844">Vision</keyword>
<evidence type="ECO:0000256" key="1">
    <source>
        <dbReference type="ARBA" id="ARBA00004245"/>
    </source>
</evidence>
<keyword evidence="17" id="KW-0966">Cell projection</keyword>
<comment type="similarity">
    <text evidence="21">Belongs to the TRAFAC class myosin-kinesin ATPase superfamily. Myosin family.</text>
</comment>
<keyword evidence="10 21" id="KW-0547">Nucleotide-binding</keyword>
<dbReference type="GO" id="GO:0004674">
    <property type="term" value="F:protein serine/threonine kinase activity"/>
    <property type="evidence" value="ECO:0007669"/>
    <property type="project" value="UniProtKB-KW"/>
</dbReference>
<feature type="compositionally biased region" description="Polar residues" evidence="23">
    <location>
        <begin position="1397"/>
        <end position="1406"/>
    </location>
</feature>
<dbReference type="InterPro" id="IPR000048">
    <property type="entry name" value="IQ_motif_EF-hand-BS"/>
</dbReference>
<dbReference type="Gene3D" id="1.20.58.530">
    <property type="match status" value="1"/>
</dbReference>
<dbReference type="PANTHER" id="PTHR46256">
    <property type="entry name" value="AGAP011099-PA"/>
    <property type="match status" value="1"/>
</dbReference>
<dbReference type="InterPro" id="IPR020635">
    <property type="entry name" value="Tyr_kinase_cat_dom"/>
</dbReference>
<feature type="region of interest" description="Disordered" evidence="23">
    <location>
        <begin position="1290"/>
        <end position="1310"/>
    </location>
</feature>
<name>A0A482WTT3_LAOST</name>
<dbReference type="Gene3D" id="1.10.10.820">
    <property type="match status" value="1"/>
</dbReference>
<evidence type="ECO:0000259" key="24">
    <source>
        <dbReference type="PROSITE" id="PS50011"/>
    </source>
</evidence>
<dbReference type="SMART" id="SM00015">
    <property type="entry name" value="IQ"/>
    <property type="match status" value="2"/>
</dbReference>
<dbReference type="InterPro" id="IPR017441">
    <property type="entry name" value="Protein_kinase_ATP_BS"/>
</dbReference>
<feature type="domain" description="Myosin motor" evidence="25">
    <location>
        <begin position="294"/>
        <end position="961"/>
    </location>
</feature>
<keyword evidence="6" id="KW-0723">Serine/threonine-protein kinase</keyword>
<dbReference type="GO" id="GO:0003779">
    <property type="term" value="F:actin binding"/>
    <property type="evidence" value="ECO:0007669"/>
    <property type="project" value="UniProtKB-KW"/>
</dbReference>
<evidence type="ECO:0000256" key="16">
    <source>
        <dbReference type="ARBA" id="ARBA00023212"/>
    </source>
</evidence>
<dbReference type="Gene3D" id="1.10.510.10">
    <property type="entry name" value="Transferase(Phosphotransferase) domain 1"/>
    <property type="match status" value="1"/>
</dbReference>
<dbReference type="FunCoup" id="A0A482WTT3">
    <property type="interactions" value="30"/>
</dbReference>
<dbReference type="EMBL" id="QKKF02026418">
    <property type="protein sequence ID" value="RZF36430.1"/>
    <property type="molecule type" value="Genomic_DNA"/>
</dbReference>
<protein>
    <recommendedName>
        <fullName evidence="4">non-specific serine/threonine protein kinase</fullName>
        <ecNumber evidence="4">2.7.11.1</ecNumber>
    </recommendedName>
</protein>
<evidence type="ECO:0000256" key="23">
    <source>
        <dbReference type="SAM" id="MobiDB-lite"/>
    </source>
</evidence>
<evidence type="ECO:0000256" key="3">
    <source>
        <dbReference type="ARBA" id="ARBA00006998"/>
    </source>
</evidence>
<keyword evidence="8" id="KW-0808">Transferase</keyword>
<evidence type="ECO:0000256" key="8">
    <source>
        <dbReference type="ARBA" id="ARBA00022679"/>
    </source>
</evidence>
<evidence type="ECO:0000256" key="21">
    <source>
        <dbReference type="PROSITE-ProRule" id="PRU00782"/>
    </source>
</evidence>
<evidence type="ECO:0000256" key="5">
    <source>
        <dbReference type="ARBA" id="ARBA00022490"/>
    </source>
</evidence>
<dbReference type="EC" id="2.7.11.1" evidence="4"/>
<evidence type="ECO:0000256" key="10">
    <source>
        <dbReference type="ARBA" id="ARBA00022741"/>
    </source>
</evidence>
<keyword evidence="13 21" id="KW-0518">Myosin</keyword>
<keyword evidence="27" id="KW-1185">Reference proteome</keyword>
<comment type="similarity">
    <text evidence="3">In the C-terminal section; belongs to the TRAFAC class myosin-kinesin ATPase superfamily. Myosin family.</text>
</comment>
<dbReference type="STRING" id="195883.A0A482WTT3"/>
<evidence type="ECO:0000256" key="22">
    <source>
        <dbReference type="PROSITE-ProRule" id="PRU10141"/>
    </source>
</evidence>
<dbReference type="Pfam" id="PF00612">
    <property type="entry name" value="IQ"/>
    <property type="match status" value="1"/>
</dbReference>
<proteinExistence type="inferred from homology"/>
<keyword evidence="11" id="KW-0418">Kinase</keyword>
<sequence>MPSMSLEGLRDPGDRYTLGDVLGNGVYGTVYAANDSQSGDKKVAIKVQSYNSDTKQDLEEEYNILSELATHPNFPDFYGAYKKQNSSGDEIWFVMQLCEGGPIIDVVRGLQKQNKRMSEEHIAHILKETVKALVHLHEHNIIHRDVRGSNILVTHNGEIKLVDFGLSRNAKNSEGRRGTSVGSPSWMAPEVVTAAKSDSSYDSRIDVWSLGITAIELGDGKAPFEDIHPTRALFQIVRNPPPLLYRPANWTQIYNDFIAECLEKNPENRPFMVEIIEHPFLTNLPENDFHMQTKYQYKSRSDNAPHIFCVADSAYQDMLHHDEPQHIVLAGETMSGKTTQCKHLVKHLLYLGLSPNKVGEKIEQAIKTIHAFGNAATAFNPDSTRHIVQTQITYSSSGKVSGAIFWLYQLDKWRITGNRTQQKATFHIFYYFYDYLVANNLLDKYKLEPGRKYNFLHTLGNDDSDIKSANGPRENTADNVDKLKEIKSYLEKMEFDEGHIETIFRSLAAILLLGEVRFQDQEDGKAEIKNPEVSSKAAELLKLDEKKFNWALCNYCVILKGQAVRRKHSRTEAEEARNVLAAGIYYRLFDWLVNVINLKLSFSRAVFGDKYYTTVLDLFGFECYQKNGLEQLFVNTMNEQLQYFFNQRVFVSEMQEQEEEDISLAPLQYYDNKPTVDELMMKPDGLMYMVDEASRSPLGSEFIIETLTNKPKGPRVKMSTTKDFCVAHYTGKVMYETNKMAEKNRDFLPPEMIETMRLSSDMVIKQLFTNQLTKSGNLTFSSDQTVSVASGRRKRWGAALVAESESGRKFNTESKGEYSQTRRMRTAAATFRASSLEVLRSLGMGPEAGSIHFVRCLRTNLTGTPRHFQAEVVRQQLRALAIVDTARARQKGYSCRISFPDFIRRYKFLAFDFDENVDVSRDNCRLLLVRLKMEGWTIGKTKVFLKYYNEEYLSRLYETQVKKIVKVQCMMRAFLAKRNFATKLKKFKSQDSTATEPIDKEAASKKPHKKKEDMSQDEAATIIQSQYRGFQARKKHGNKIGGGMSSKMDTVTRQFMKQYCKKWKSSSIFQVLLLYRATKYQEFVYFSQQAHLYNGNAVSAMMTSNKDHIPLKNIDQRVKASQFLGDLKPAIRKIPFRMNDFTFHDTHLDPANRVPMGDDISWDDPFKYQAPSDYYAYVMKKNEKKKIYVREEDNKDVINFIQTPYCRDPDIAESVYQGQPYRRYDTGKRKRSVKSNRAPIPQSSSYQASGVNVRQQASNFRDLNPEKTFAPPPPGAYSNNNNYVSNRGVSAGSKFSDSENRVKAGPGVKRDHNPIIEMELRGKRQQSDGDDDNPPFNFQAMLRKTNVTRASLRRSPEPDDSYNRNTTFNNYGSNNNAQGQNLRNTGYNSNVVYNSNAGQKQSSWNSGEEKYQKSEYNRSQSHMQNRRFNQGTIGEDTACEGPYGRQRKSKVKTELLPGIVMEGEVAEL</sequence>
<feature type="compositionally biased region" description="Basic and acidic residues" evidence="23">
    <location>
        <begin position="1296"/>
        <end position="1310"/>
    </location>
</feature>
<dbReference type="InterPro" id="IPR011009">
    <property type="entry name" value="Kinase-like_dom_sf"/>
</dbReference>
<dbReference type="SMART" id="SM00220">
    <property type="entry name" value="S_TKc"/>
    <property type="match status" value="1"/>
</dbReference>
<comment type="caution">
    <text evidence="26">The sequence shown here is derived from an EMBL/GenBank/DDBJ whole genome shotgun (WGS) entry which is preliminary data.</text>
</comment>
<keyword evidence="12 21" id="KW-0067">ATP-binding</keyword>
<feature type="domain" description="Protein kinase" evidence="24">
    <location>
        <begin position="16"/>
        <end position="281"/>
    </location>
</feature>
<dbReference type="GO" id="GO:0030832">
    <property type="term" value="P:regulation of actin filament length"/>
    <property type="evidence" value="ECO:0007669"/>
    <property type="project" value="TreeGrafter"/>
</dbReference>
<dbReference type="PROSITE" id="PS00109">
    <property type="entry name" value="PROTEIN_KINASE_TYR"/>
    <property type="match status" value="1"/>
</dbReference>
<feature type="region of interest" description="Disordered" evidence="23">
    <location>
        <begin position="1397"/>
        <end position="1446"/>
    </location>
</feature>
<dbReference type="InterPro" id="IPR001609">
    <property type="entry name" value="Myosin_head_motor_dom-like"/>
</dbReference>
<feature type="compositionally biased region" description="Low complexity" evidence="23">
    <location>
        <begin position="1363"/>
        <end position="1376"/>
    </location>
</feature>